<protein>
    <submittedName>
        <fullName evidence="1">Uncharacterized protein</fullName>
    </submittedName>
</protein>
<accession>L8WUN8</accession>
<dbReference type="AlphaFoldDB" id="L8WUN8"/>
<keyword evidence="2" id="KW-1185">Reference proteome</keyword>
<dbReference type="Proteomes" id="UP000011668">
    <property type="component" value="Unassembled WGS sequence"/>
</dbReference>
<gene>
    <name evidence="1" type="ORF">AG1IA_04258</name>
</gene>
<evidence type="ECO:0000313" key="2">
    <source>
        <dbReference type="Proteomes" id="UP000011668"/>
    </source>
</evidence>
<comment type="caution">
    <text evidence="1">The sequence shown here is derived from an EMBL/GenBank/DDBJ whole genome shotgun (WGS) entry which is preliminary data.</text>
</comment>
<name>L8WUN8_THACA</name>
<organism evidence="1 2">
    <name type="scientific">Thanatephorus cucumeris (strain AG1-IA)</name>
    <name type="common">Rice sheath blight fungus</name>
    <name type="synonym">Rhizoctonia solani</name>
    <dbReference type="NCBI Taxonomy" id="983506"/>
    <lineage>
        <taxon>Eukaryota</taxon>
        <taxon>Fungi</taxon>
        <taxon>Dikarya</taxon>
        <taxon>Basidiomycota</taxon>
        <taxon>Agaricomycotina</taxon>
        <taxon>Agaricomycetes</taxon>
        <taxon>Cantharellales</taxon>
        <taxon>Ceratobasidiaceae</taxon>
        <taxon>Rhizoctonia</taxon>
        <taxon>Rhizoctonia solani AG-1</taxon>
    </lineage>
</organism>
<proteinExistence type="predicted"/>
<sequence length="86" mass="9500">MSHWTMISKNTQNISLSFARFQVARIKLTGVGGVEVVYPCQSSSGNRPTNVRAYRRHMKVVAPDSGITEHMVSRRDATSDSVAMGM</sequence>
<reference evidence="1 2" key="1">
    <citation type="journal article" date="2013" name="Nat. Commun.">
        <title>The evolution and pathogenic mechanisms of the rice sheath blight pathogen.</title>
        <authorList>
            <person name="Zheng A."/>
            <person name="Lin R."/>
            <person name="Xu L."/>
            <person name="Qin P."/>
            <person name="Tang C."/>
            <person name="Ai P."/>
            <person name="Zhang D."/>
            <person name="Liu Y."/>
            <person name="Sun Z."/>
            <person name="Feng H."/>
            <person name="Wang Y."/>
            <person name="Chen Y."/>
            <person name="Liang X."/>
            <person name="Fu R."/>
            <person name="Li Q."/>
            <person name="Zhang J."/>
            <person name="Yu X."/>
            <person name="Xie Z."/>
            <person name="Ding L."/>
            <person name="Guan P."/>
            <person name="Tang J."/>
            <person name="Liang Y."/>
            <person name="Wang S."/>
            <person name="Deng Q."/>
            <person name="Li S."/>
            <person name="Zhu J."/>
            <person name="Wang L."/>
            <person name="Liu H."/>
            <person name="Li P."/>
        </authorList>
    </citation>
    <scope>NUCLEOTIDE SEQUENCE [LARGE SCALE GENOMIC DNA]</scope>
    <source>
        <strain evidence="2">AG-1 IA</strain>
    </source>
</reference>
<dbReference type="HOGENOM" id="CLU_2499413_0_0_1"/>
<evidence type="ECO:0000313" key="1">
    <source>
        <dbReference type="EMBL" id="ELU41710.1"/>
    </source>
</evidence>
<dbReference type="EMBL" id="AFRT01001000">
    <property type="protein sequence ID" value="ELU41710.1"/>
    <property type="molecule type" value="Genomic_DNA"/>
</dbReference>